<protein>
    <submittedName>
        <fullName evidence="1">Uncharacterized protein</fullName>
    </submittedName>
</protein>
<dbReference type="Proteomes" id="UP000072421">
    <property type="component" value="Chromosome"/>
</dbReference>
<organism evidence="1">
    <name type="scientific">Collimonas fungivorans</name>
    <dbReference type="NCBI Taxonomy" id="158899"/>
    <lineage>
        <taxon>Bacteria</taxon>
        <taxon>Pseudomonadati</taxon>
        <taxon>Pseudomonadota</taxon>
        <taxon>Betaproteobacteria</taxon>
        <taxon>Burkholderiales</taxon>
        <taxon>Oxalobacteraceae</taxon>
        <taxon>Collimonas</taxon>
    </lineage>
</organism>
<name>A0A127PDV6_9BURK</name>
<dbReference type="EMBL" id="CP013232">
    <property type="protein sequence ID" value="AMO96002.1"/>
    <property type="molecule type" value="Genomic_DNA"/>
</dbReference>
<gene>
    <name evidence="1" type="ORF">CFter6_3368</name>
</gene>
<accession>A0A127PDV6</accession>
<reference evidence="1 2" key="1">
    <citation type="submission" date="2015-11" db="EMBL/GenBank/DDBJ databases">
        <title>Exploring the genomic traits of fungus-feeding bacterial genus Collimonas.</title>
        <authorList>
            <person name="Song C."/>
            <person name="Schmidt R."/>
            <person name="de Jager V."/>
            <person name="Krzyzanowska D."/>
            <person name="Jongedijk E."/>
            <person name="Cankar K."/>
            <person name="Beekwilder J."/>
            <person name="van Veen A."/>
            <person name="de Boer W."/>
            <person name="van Veen J.A."/>
            <person name="Garbeva P."/>
        </authorList>
    </citation>
    <scope>NUCLEOTIDE SEQUENCE [LARGE SCALE GENOMIC DNA]</scope>
    <source>
        <strain evidence="1 2">Ter6</strain>
    </source>
</reference>
<proteinExistence type="predicted"/>
<sequence>MVLVDGNEYQIEAANSNTVSDQAVALRAPEIVTAEPAKTLPPSAKLTYSQPEAVAKRRHVGAIFAFEQRAQAIASQLRAAGAEAIVLASNDPADKEFSVVLLYRDNKEGYQAMITAIEQAGLNNLISAPTLPVEFSTQGTSGRRSQ</sequence>
<evidence type="ECO:0000313" key="1">
    <source>
        <dbReference type="EMBL" id="AMO96002.1"/>
    </source>
</evidence>
<dbReference type="AlphaFoldDB" id="A0A127PDV6"/>
<evidence type="ECO:0000313" key="2">
    <source>
        <dbReference type="Proteomes" id="UP000072421"/>
    </source>
</evidence>
<dbReference type="PATRIC" id="fig|158899.10.peg.3347"/>